<evidence type="ECO:0000313" key="1">
    <source>
        <dbReference type="EMBL" id="MFD1647524.1"/>
    </source>
</evidence>
<evidence type="ECO:0008006" key="3">
    <source>
        <dbReference type="Google" id="ProtNLM"/>
    </source>
</evidence>
<protein>
    <recommendedName>
        <fullName evidence="3">Small CPxCG-related zinc finger protein</fullName>
    </recommendedName>
</protein>
<reference evidence="1 2" key="1">
    <citation type="journal article" date="2019" name="Int. J. Syst. Evol. Microbiol.">
        <title>The Global Catalogue of Microorganisms (GCM) 10K type strain sequencing project: providing services to taxonomists for standard genome sequencing and annotation.</title>
        <authorList>
            <consortium name="The Broad Institute Genomics Platform"/>
            <consortium name="The Broad Institute Genome Sequencing Center for Infectious Disease"/>
            <person name="Wu L."/>
            <person name="Ma J."/>
        </authorList>
    </citation>
    <scope>NUCLEOTIDE SEQUENCE [LARGE SCALE GENOMIC DNA]</scope>
    <source>
        <strain evidence="1 2">CGMCC 1.10390</strain>
    </source>
</reference>
<dbReference type="RefSeq" id="WP_256400420.1">
    <property type="nucleotide sequence ID" value="NZ_JANHJR010000003.1"/>
</dbReference>
<dbReference type="InterPro" id="IPR055998">
    <property type="entry name" value="DUF7576"/>
</dbReference>
<comment type="caution">
    <text evidence="1">The sequence shown here is derived from an EMBL/GenBank/DDBJ whole genome shotgun (WGS) entry which is preliminary data.</text>
</comment>
<dbReference type="Proteomes" id="UP001597034">
    <property type="component" value="Unassembled WGS sequence"/>
</dbReference>
<keyword evidence="2" id="KW-1185">Reference proteome</keyword>
<gene>
    <name evidence="1" type="ORF">ACFSBL_17680</name>
</gene>
<evidence type="ECO:0000313" key="2">
    <source>
        <dbReference type="Proteomes" id="UP001597034"/>
    </source>
</evidence>
<name>A0ABD6DMK6_9EURY</name>
<sequence length="63" mass="6799">MTSAEPEAVSASEDTEATCATCGAPVETDEWHPAASTKRGDGAVQILSFCDHSCRDRWQERAE</sequence>
<dbReference type="EMBL" id="JBHUDO010000003">
    <property type="protein sequence ID" value="MFD1647524.1"/>
    <property type="molecule type" value="Genomic_DNA"/>
</dbReference>
<dbReference type="AlphaFoldDB" id="A0ABD6DMK6"/>
<dbReference type="Pfam" id="PF24461">
    <property type="entry name" value="DUF7576"/>
    <property type="match status" value="1"/>
</dbReference>
<proteinExistence type="predicted"/>
<accession>A0ABD6DMK6</accession>
<organism evidence="1 2">
    <name type="scientific">Haloarchaeobius litoreus</name>
    <dbReference type="NCBI Taxonomy" id="755306"/>
    <lineage>
        <taxon>Archaea</taxon>
        <taxon>Methanobacteriati</taxon>
        <taxon>Methanobacteriota</taxon>
        <taxon>Stenosarchaea group</taxon>
        <taxon>Halobacteria</taxon>
        <taxon>Halobacteriales</taxon>
        <taxon>Halorubellaceae</taxon>
        <taxon>Haloarchaeobius</taxon>
    </lineage>
</organism>